<feature type="repeat" description="TPR" evidence="8">
    <location>
        <begin position="320"/>
        <end position="353"/>
    </location>
</feature>
<keyword evidence="3" id="KW-0256">Endoplasmic reticulum</keyword>
<dbReference type="SUPFAM" id="SSF48452">
    <property type="entry name" value="TPR-like"/>
    <property type="match status" value="1"/>
</dbReference>
<evidence type="ECO:0000256" key="7">
    <source>
        <dbReference type="ARBA" id="ARBA00023180"/>
    </source>
</evidence>
<keyword evidence="7" id="KW-0325">Glycoprotein</keyword>
<dbReference type="InterPro" id="IPR011990">
    <property type="entry name" value="TPR-like_helical_dom_sf"/>
</dbReference>
<dbReference type="PROSITE" id="PS51471">
    <property type="entry name" value="FE2OG_OXY"/>
    <property type="match status" value="1"/>
</dbReference>
<keyword evidence="5" id="KW-0560">Oxidoreductase</keyword>
<evidence type="ECO:0000256" key="1">
    <source>
        <dbReference type="ARBA" id="ARBA00001961"/>
    </source>
</evidence>
<feature type="domain" description="Fe2OG dioxygenase" evidence="10">
    <location>
        <begin position="172"/>
        <end position="265"/>
    </location>
</feature>
<evidence type="ECO:0000313" key="11">
    <source>
        <dbReference type="EMBL" id="GMI37582.1"/>
    </source>
</evidence>
<comment type="caution">
    <text evidence="11">The sequence shown here is derived from an EMBL/GenBank/DDBJ whole genome shotgun (WGS) entry which is preliminary data.</text>
</comment>
<dbReference type="SMART" id="SM00028">
    <property type="entry name" value="TPR"/>
    <property type="match status" value="1"/>
</dbReference>
<dbReference type="Gene3D" id="1.25.40.10">
    <property type="entry name" value="Tetratricopeptide repeat domain"/>
    <property type="match status" value="1"/>
</dbReference>
<evidence type="ECO:0000313" key="12">
    <source>
        <dbReference type="Proteomes" id="UP001165060"/>
    </source>
</evidence>
<sequence>MRLLALLLLSLPTPATPLPLPAPAPPVPLSPHLQSLLPSLAAAHRSDVSLSEARFYHGPATPRPAPAWRSFPFPSPASADVDSRAPPPFGRGDLARASQEPLFTLAECAAVVSEAEASRSWRGAAPHASYAEAGGASFLPLRELPGSLAWLNGRALPEVLLPAVAAAFPFLEPEQLRVSAASVVKYDARAGASSLGVHRDGPLVAATVSLNGFEEYDGGGTYIEALDRALRLDAGHLLLHPAAVRHGGAATTRGGRYILVVWLFSAALPMPRHYALRRAGGLLAAALRAAPGGPFRQEALAAAAAAFGDALKLGAGEEGEAAHLGRGQALLELGRGGEAVPFFEAALERAPDNRLAKQLLLRANE</sequence>
<dbReference type="SMART" id="SM00702">
    <property type="entry name" value="P4Hc"/>
    <property type="match status" value="1"/>
</dbReference>
<gene>
    <name evidence="11" type="ORF">TeGR_g12799</name>
</gene>
<dbReference type="PROSITE" id="PS50005">
    <property type="entry name" value="TPR"/>
    <property type="match status" value="1"/>
</dbReference>
<dbReference type="InterPro" id="IPR019734">
    <property type="entry name" value="TPR_rpt"/>
</dbReference>
<evidence type="ECO:0000256" key="8">
    <source>
        <dbReference type="PROSITE-ProRule" id="PRU00339"/>
    </source>
</evidence>
<dbReference type="Gene3D" id="2.60.120.620">
    <property type="entry name" value="q2cbj1_9rhob like domain"/>
    <property type="match status" value="1"/>
</dbReference>
<comment type="cofactor">
    <cofactor evidence="1">
        <name>L-ascorbate</name>
        <dbReference type="ChEBI" id="CHEBI:38290"/>
    </cofactor>
</comment>
<dbReference type="InterPro" id="IPR005123">
    <property type="entry name" value="Oxoglu/Fe-dep_dioxygenase_dom"/>
</dbReference>
<evidence type="ECO:0000259" key="10">
    <source>
        <dbReference type="PROSITE" id="PS51471"/>
    </source>
</evidence>
<keyword evidence="4" id="KW-0223">Dioxygenase</keyword>
<dbReference type="InterPro" id="IPR006620">
    <property type="entry name" value="Pro_4_hyd_alph"/>
</dbReference>
<keyword evidence="9" id="KW-0732">Signal</keyword>
<organism evidence="11 12">
    <name type="scientific">Tetraparma gracilis</name>
    <dbReference type="NCBI Taxonomy" id="2962635"/>
    <lineage>
        <taxon>Eukaryota</taxon>
        <taxon>Sar</taxon>
        <taxon>Stramenopiles</taxon>
        <taxon>Ochrophyta</taxon>
        <taxon>Bolidophyceae</taxon>
        <taxon>Parmales</taxon>
        <taxon>Triparmaceae</taxon>
        <taxon>Tetraparma</taxon>
    </lineage>
</organism>
<dbReference type="EMBL" id="BRYB01000781">
    <property type="protein sequence ID" value="GMI37582.1"/>
    <property type="molecule type" value="Genomic_DNA"/>
</dbReference>
<keyword evidence="12" id="KW-1185">Reference proteome</keyword>
<feature type="signal peptide" evidence="9">
    <location>
        <begin position="1"/>
        <end position="17"/>
    </location>
</feature>
<feature type="chain" id="PRO_5046496190" description="Fe2OG dioxygenase domain-containing protein" evidence="9">
    <location>
        <begin position="18"/>
        <end position="365"/>
    </location>
</feature>
<evidence type="ECO:0000256" key="6">
    <source>
        <dbReference type="ARBA" id="ARBA00023004"/>
    </source>
</evidence>
<keyword evidence="8" id="KW-0802">TPR repeat</keyword>
<accession>A0ABQ6N1S1</accession>
<evidence type="ECO:0000256" key="3">
    <source>
        <dbReference type="ARBA" id="ARBA00022824"/>
    </source>
</evidence>
<evidence type="ECO:0000256" key="4">
    <source>
        <dbReference type="ARBA" id="ARBA00022964"/>
    </source>
</evidence>
<reference evidence="11 12" key="1">
    <citation type="journal article" date="2023" name="Commun. Biol.">
        <title>Genome analysis of Parmales, the sister group of diatoms, reveals the evolutionary specialization of diatoms from phago-mixotrophs to photoautotrophs.</title>
        <authorList>
            <person name="Ban H."/>
            <person name="Sato S."/>
            <person name="Yoshikawa S."/>
            <person name="Yamada K."/>
            <person name="Nakamura Y."/>
            <person name="Ichinomiya M."/>
            <person name="Sato N."/>
            <person name="Blanc-Mathieu R."/>
            <person name="Endo H."/>
            <person name="Kuwata A."/>
            <person name="Ogata H."/>
        </authorList>
    </citation>
    <scope>NUCLEOTIDE SEQUENCE [LARGE SCALE GENOMIC DNA]</scope>
</reference>
<evidence type="ECO:0000256" key="5">
    <source>
        <dbReference type="ARBA" id="ARBA00023002"/>
    </source>
</evidence>
<keyword evidence="2" id="KW-0479">Metal-binding</keyword>
<name>A0ABQ6N1S1_9STRA</name>
<protein>
    <recommendedName>
        <fullName evidence="10">Fe2OG dioxygenase domain-containing protein</fullName>
    </recommendedName>
</protein>
<dbReference type="Proteomes" id="UP001165060">
    <property type="component" value="Unassembled WGS sequence"/>
</dbReference>
<proteinExistence type="predicted"/>
<keyword evidence="6" id="KW-0408">Iron</keyword>
<evidence type="ECO:0000256" key="9">
    <source>
        <dbReference type="SAM" id="SignalP"/>
    </source>
</evidence>
<evidence type="ECO:0000256" key="2">
    <source>
        <dbReference type="ARBA" id="ARBA00022723"/>
    </source>
</evidence>